<evidence type="ECO:0000313" key="2">
    <source>
        <dbReference type="Proteomes" id="UP000799754"/>
    </source>
</evidence>
<evidence type="ECO:0000313" key="1">
    <source>
        <dbReference type="EMBL" id="KAF2632270.1"/>
    </source>
</evidence>
<proteinExistence type="predicted"/>
<gene>
    <name evidence="1" type="ORF">BU25DRAFT_146092</name>
</gene>
<protein>
    <submittedName>
        <fullName evidence="1">Uncharacterized protein</fullName>
    </submittedName>
</protein>
<reference evidence="1" key="1">
    <citation type="journal article" date="2020" name="Stud. Mycol.">
        <title>101 Dothideomycetes genomes: a test case for predicting lifestyles and emergence of pathogens.</title>
        <authorList>
            <person name="Haridas S."/>
            <person name="Albert R."/>
            <person name="Binder M."/>
            <person name="Bloem J."/>
            <person name="Labutti K."/>
            <person name="Salamov A."/>
            <person name="Andreopoulos B."/>
            <person name="Baker S."/>
            <person name="Barry K."/>
            <person name="Bills G."/>
            <person name="Bluhm B."/>
            <person name="Cannon C."/>
            <person name="Castanera R."/>
            <person name="Culley D."/>
            <person name="Daum C."/>
            <person name="Ezra D."/>
            <person name="Gonzalez J."/>
            <person name="Henrissat B."/>
            <person name="Kuo A."/>
            <person name="Liang C."/>
            <person name="Lipzen A."/>
            <person name="Lutzoni F."/>
            <person name="Magnuson J."/>
            <person name="Mondo S."/>
            <person name="Nolan M."/>
            <person name="Ohm R."/>
            <person name="Pangilinan J."/>
            <person name="Park H.-J."/>
            <person name="Ramirez L."/>
            <person name="Alfaro M."/>
            <person name="Sun H."/>
            <person name="Tritt A."/>
            <person name="Yoshinaga Y."/>
            <person name="Zwiers L.-H."/>
            <person name="Turgeon B."/>
            <person name="Goodwin S."/>
            <person name="Spatafora J."/>
            <person name="Crous P."/>
            <person name="Grigoriev I."/>
        </authorList>
    </citation>
    <scope>NUCLEOTIDE SEQUENCE</scope>
    <source>
        <strain evidence="1">CBS 525.71</strain>
    </source>
</reference>
<accession>A0ACB6SDB1</accession>
<name>A0ACB6SDB1_9PLEO</name>
<organism evidence="1 2">
    <name type="scientific">Macroventuria anomochaeta</name>
    <dbReference type="NCBI Taxonomy" id="301207"/>
    <lineage>
        <taxon>Eukaryota</taxon>
        <taxon>Fungi</taxon>
        <taxon>Dikarya</taxon>
        <taxon>Ascomycota</taxon>
        <taxon>Pezizomycotina</taxon>
        <taxon>Dothideomycetes</taxon>
        <taxon>Pleosporomycetidae</taxon>
        <taxon>Pleosporales</taxon>
        <taxon>Pleosporineae</taxon>
        <taxon>Didymellaceae</taxon>
        <taxon>Macroventuria</taxon>
    </lineage>
</organism>
<dbReference type="EMBL" id="MU006703">
    <property type="protein sequence ID" value="KAF2632270.1"/>
    <property type="molecule type" value="Genomic_DNA"/>
</dbReference>
<comment type="caution">
    <text evidence="1">The sequence shown here is derived from an EMBL/GenBank/DDBJ whole genome shotgun (WGS) entry which is preliminary data.</text>
</comment>
<dbReference type="Proteomes" id="UP000799754">
    <property type="component" value="Unassembled WGS sequence"/>
</dbReference>
<sequence length="109" mass="12557">MRPTKTLRAWIDNIPDNELEGGIRDHGTIWEDRPHQNFRLDSQEVIARAGEPVMYDIQVQVNNQCTISTFKKGKSVFGEFFAWILAHADDPWSAQKVRDELKATVTVFL</sequence>
<keyword evidence="2" id="KW-1185">Reference proteome</keyword>